<organism evidence="1 2">
    <name type="scientific">Agreia bicolorata</name>
    <dbReference type="NCBI Taxonomy" id="110935"/>
    <lineage>
        <taxon>Bacteria</taxon>
        <taxon>Bacillati</taxon>
        <taxon>Actinomycetota</taxon>
        <taxon>Actinomycetes</taxon>
        <taxon>Micrococcales</taxon>
        <taxon>Microbacteriaceae</taxon>
        <taxon>Agreia</taxon>
    </lineage>
</organism>
<protein>
    <submittedName>
        <fullName evidence="1">Uncharacterized protein</fullName>
    </submittedName>
</protein>
<sequence>MAMDKNDAIARCDSRTHPLIPALLPSVVID</sequence>
<reference evidence="2" key="1">
    <citation type="submission" date="2017-02" db="EMBL/GenBank/DDBJ databases">
        <authorList>
            <person name="Varghese N."/>
            <person name="Submissions S."/>
        </authorList>
    </citation>
    <scope>NUCLEOTIDE SEQUENCE [LARGE SCALE GENOMIC DNA]</scope>
    <source>
        <strain evidence="2">VKM Ac-2052</strain>
    </source>
</reference>
<dbReference type="AlphaFoldDB" id="A0A1T4XJ56"/>
<name>A0A1T4XJ56_9MICO</name>
<accession>A0A1T4XJ56</accession>
<evidence type="ECO:0000313" key="1">
    <source>
        <dbReference type="EMBL" id="SKA89554.1"/>
    </source>
</evidence>
<evidence type="ECO:0000313" key="2">
    <source>
        <dbReference type="Proteomes" id="UP000189735"/>
    </source>
</evidence>
<gene>
    <name evidence="1" type="ORF">SAMN06295879_1204</name>
</gene>
<dbReference type="Proteomes" id="UP000189735">
    <property type="component" value="Unassembled WGS sequence"/>
</dbReference>
<proteinExistence type="predicted"/>
<dbReference type="EMBL" id="FUYG01000003">
    <property type="protein sequence ID" value="SKA89554.1"/>
    <property type="molecule type" value="Genomic_DNA"/>
</dbReference>